<dbReference type="InterPro" id="IPR036390">
    <property type="entry name" value="WH_DNA-bd_sf"/>
</dbReference>
<dbReference type="GO" id="GO:0003677">
    <property type="term" value="F:DNA binding"/>
    <property type="evidence" value="ECO:0007669"/>
    <property type="project" value="UniProtKB-KW"/>
</dbReference>
<dbReference type="EMBL" id="QGGY01000008">
    <property type="protein sequence ID" value="PWJ74697.1"/>
    <property type="molecule type" value="Genomic_DNA"/>
</dbReference>
<evidence type="ECO:0000313" key="2">
    <source>
        <dbReference type="EMBL" id="PWJ74697.1"/>
    </source>
</evidence>
<gene>
    <name evidence="2" type="ORF">C7383_108127</name>
</gene>
<reference evidence="2 3" key="1">
    <citation type="submission" date="2018-05" db="EMBL/GenBank/DDBJ databases">
        <authorList>
            <person name="Goeker M."/>
            <person name="Huntemann M."/>
            <person name="Clum A."/>
            <person name="Pillay M."/>
            <person name="Palaniappan K."/>
            <person name="Varghese N."/>
            <person name="Mikhailova N."/>
            <person name="Stamatis D."/>
            <person name="Reddy T."/>
            <person name="Daum C."/>
            <person name="Shapiro N."/>
            <person name="Ivanova N."/>
            <person name="Kyrpides N."/>
            <person name="Woyke T."/>
        </authorList>
    </citation>
    <scope>NUCLEOTIDE SEQUENCE [LARGE SCALE GENOMIC DNA]</scope>
    <source>
        <strain evidence="2 3">DSM 26524</strain>
    </source>
</reference>
<keyword evidence="3" id="KW-1185">Reference proteome</keyword>
<dbReference type="InterPro" id="IPR000835">
    <property type="entry name" value="HTH_MarR-typ"/>
</dbReference>
<protein>
    <submittedName>
        <fullName evidence="2">DNA-binding MarR family transcriptional regulator</fullName>
    </submittedName>
</protein>
<dbReference type="PANTHER" id="PTHR33164:SF89">
    <property type="entry name" value="MARR FAMILY REGULATORY PROTEIN"/>
    <property type="match status" value="1"/>
</dbReference>
<dbReference type="GO" id="GO:0003700">
    <property type="term" value="F:DNA-binding transcription factor activity"/>
    <property type="evidence" value="ECO:0007669"/>
    <property type="project" value="InterPro"/>
</dbReference>
<dbReference type="InterPro" id="IPR039422">
    <property type="entry name" value="MarR/SlyA-like"/>
</dbReference>
<name>A0AB73T2S6_9FIRM</name>
<dbReference type="PROSITE" id="PS50995">
    <property type="entry name" value="HTH_MARR_2"/>
    <property type="match status" value="1"/>
</dbReference>
<dbReference type="Gene3D" id="1.10.10.10">
    <property type="entry name" value="Winged helix-like DNA-binding domain superfamily/Winged helix DNA-binding domain"/>
    <property type="match status" value="1"/>
</dbReference>
<dbReference type="RefSeq" id="WP_109627389.1">
    <property type="nucleotide sequence ID" value="NZ_JANKBI010000006.1"/>
</dbReference>
<dbReference type="GO" id="GO:0006950">
    <property type="term" value="P:response to stress"/>
    <property type="evidence" value="ECO:0007669"/>
    <property type="project" value="TreeGrafter"/>
</dbReference>
<dbReference type="Pfam" id="PF12802">
    <property type="entry name" value="MarR_2"/>
    <property type="match status" value="1"/>
</dbReference>
<keyword evidence="2" id="KW-0238">DNA-binding</keyword>
<feature type="domain" description="HTH marR-type" evidence="1">
    <location>
        <begin position="1"/>
        <end position="146"/>
    </location>
</feature>
<evidence type="ECO:0000313" key="3">
    <source>
        <dbReference type="Proteomes" id="UP000245412"/>
    </source>
</evidence>
<evidence type="ECO:0000259" key="1">
    <source>
        <dbReference type="PROSITE" id="PS50995"/>
    </source>
</evidence>
<dbReference type="Proteomes" id="UP000245412">
    <property type="component" value="Unassembled WGS sequence"/>
</dbReference>
<dbReference type="SMART" id="SM00347">
    <property type="entry name" value="HTH_MARR"/>
    <property type="match status" value="1"/>
</dbReference>
<organism evidence="2 3">
    <name type="scientific">Murimonas intestini</name>
    <dbReference type="NCBI Taxonomy" id="1337051"/>
    <lineage>
        <taxon>Bacteria</taxon>
        <taxon>Bacillati</taxon>
        <taxon>Bacillota</taxon>
        <taxon>Clostridia</taxon>
        <taxon>Lachnospirales</taxon>
        <taxon>Lachnospiraceae</taxon>
        <taxon>Murimonas</taxon>
    </lineage>
</organism>
<dbReference type="PANTHER" id="PTHR33164">
    <property type="entry name" value="TRANSCRIPTIONAL REGULATOR, MARR FAMILY"/>
    <property type="match status" value="1"/>
</dbReference>
<accession>A0AB73T2S6</accession>
<sequence>MNREEMKSQVRRYYNIWREMLVSYEEWAKEYGISYNCLLVLYSLWEDRENCTQKEICRQWVLPKQTVNTILKDLQKKGMIDFKVMEKDHRNKSIHLTKEGEGLTEEIIPALQELEASVMEELGEVRSSSLIENTALFAEYFRKGKEKRK</sequence>
<comment type="caution">
    <text evidence="2">The sequence shown here is derived from an EMBL/GenBank/DDBJ whole genome shotgun (WGS) entry which is preliminary data.</text>
</comment>
<dbReference type="SUPFAM" id="SSF46785">
    <property type="entry name" value="Winged helix' DNA-binding domain"/>
    <property type="match status" value="1"/>
</dbReference>
<proteinExistence type="predicted"/>
<dbReference type="InterPro" id="IPR036388">
    <property type="entry name" value="WH-like_DNA-bd_sf"/>
</dbReference>
<dbReference type="AlphaFoldDB" id="A0AB73T2S6"/>